<evidence type="ECO:0000256" key="4">
    <source>
        <dbReference type="PROSITE-ProRule" id="PRU00510"/>
    </source>
</evidence>
<dbReference type="PANTHER" id="PTHR33823:SF4">
    <property type="entry name" value="GENERAL STRESS PROTEIN 16O"/>
    <property type="match status" value="1"/>
</dbReference>
<evidence type="ECO:0000256" key="1">
    <source>
        <dbReference type="ARBA" id="ARBA00022723"/>
    </source>
</evidence>
<feature type="region of interest" description="Disordered" evidence="5">
    <location>
        <begin position="46"/>
        <end position="74"/>
    </location>
</feature>
<dbReference type="Pfam" id="PF01258">
    <property type="entry name" value="zf-dskA_traR"/>
    <property type="match status" value="1"/>
</dbReference>
<feature type="domain" description="Zinc finger DksA/TraR C4-type" evidence="6">
    <location>
        <begin position="104"/>
        <end position="138"/>
    </location>
</feature>
<dbReference type="InterPro" id="IPR037187">
    <property type="entry name" value="DnaK_N"/>
</dbReference>
<dbReference type="PANTHER" id="PTHR33823">
    <property type="entry name" value="RNA POLYMERASE-BINDING TRANSCRIPTION FACTOR DKSA-RELATED"/>
    <property type="match status" value="1"/>
</dbReference>
<dbReference type="SUPFAM" id="SSF57716">
    <property type="entry name" value="Glucocorticoid receptor-like (DNA-binding domain)"/>
    <property type="match status" value="1"/>
</dbReference>
<gene>
    <name evidence="7" type="primary">yocK</name>
    <name evidence="7" type="ORF">DB44_FF00040</name>
</gene>
<sequence>MCYRLRALLLKAQIDDRRSKMALKKTEVAKFKKRLEDMRMQLTHSLKGSTAEVKTPDEATGYSQHQADQGTDDFDRTISLEVTSKEYGILRQIDRALEKIEENTYGICDITGEDIPIARLDAVPYAVMTVKAQEKFEKGLL</sequence>
<dbReference type="SUPFAM" id="SSF109635">
    <property type="entry name" value="DnaK suppressor protein DksA, alpha-hairpin domain"/>
    <property type="match status" value="1"/>
</dbReference>
<dbReference type="PROSITE" id="PS51128">
    <property type="entry name" value="ZF_DKSA_2"/>
    <property type="match status" value="1"/>
</dbReference>
<dbReference type="GO" id="GO:0008270">
    <property type="term" value="F:zinc ion binding"/>
    <property type="evidence" value="ECO:0007669"/>
    <property type="project" value="UniProtKB-KW"/>
</dbReference>
<keyword evidence="3" id="KW-0862">Zinc</keyword>
<comment type="caution">
    <text evidence="7">The sequence shown here is derived from an EMBL/GenBank/DDBJ whole genome shotgun (WGS) entry which is preliminary data.</text>
</comment>
<dbReference type="PROSITE" id="PS01102">
    <property type="entry name" value="ZF_DKSA_1"/>
    <property type="match status" value="1"/>
</dbReference>
<reference evidence="7 8" key="1">
    <citation type="journal article" date="2014" name="Mol. Biol. Evol.">
        <title>Massive expansion of Ubiquitination-related gene families within the Chlamydiae.</title>
        <authorList>
            <person name="Domman D."/>
            <person name="Collingro A."/>
            <person name="Lagkouvardos I."/>
            <person name="Gehre L."/>
            <person name="Weinmaier T."/>
            <person name="Rattei T."/>
            <person name="Subtil A."/>
            <person name="Horn M."/>
        </authorList>
    </citation>
    <scope>NUCLEOTIDE SEQUENCE [LARGE SCALE GENOMIC DNA]</scope>
    <source>
        <strain evidence="7 8">EI2</strain>
    </source>
</reference>
<dbReference type="PATRIC" id="fig|362787.3.peg.1861"/>
<evidence type="ECO:0000256" key="3">
    <source>
        <dbReference type="ARBA" id="ARBA00022833"/>
    </source>
</evidence>
<evidence type="ECO:0000256" key="2">
    <source>
        <dbReference type="ARBA" id="ARBA00022771"/>
    </source>
</evidence>
<dbReference type="AlphaFoldDB" id="A0A0C1H7R2"/>
<dbReference type="Proteomes" id="UP000031465">
    <property type="component" value="Unassembled WGS sequence"/>
</dbReference>
<dbReference type="InterPro" id="IPR000962">
    <property type="entry name" value="Znf_DskA_TraR"/>
</dbReference>
<dbReference type="Gene3D" id="1.20.120.910">
    <property type="entry name" value="DksA, coiled-coil domain"/>
    <property type="match status" value="1"/>
</dbReference>
<protein>
    <submittedName>
        <fullName evidence="7">General stress protein 16O</fullName>
    </submittedName>
</protein>
<dbReference type="InterPro" id="IPR020458">
    <property type="entry name" value="Znf_DskA_TraR_CS"/>
</dbReference>
<keyword evidence="2" id="KW-0863">Zinc-finger</keyword>
<dbReference type="EMBL" id="JSAN01000128">
    <property type="protein sequence ID" value="KIC70923.1"/>
    <property type="molecule type" value="Genomic_DNA"/>
</dbReference>
<keyword evidence="1" id="KW-0479">Metal-binding</keyword>
<proteinExistence type="predicted"/>
<evidence type="ECO:0000313" key="7">
    <source>
        <dbReference type="EMBL" id="KIC70923.1"/>
    </source>
</evidence>
<name>A0A0C1H7R2_9BACT</name>
<organism evidence="7 8">
    <name type="scientific">Candidatus Protochlamydia amoebophila</name>
    <dbReference type="NCBI Taxonomy" id="362787"/>
    <lineage>
        <taxon>Bacteria</taxon>
        <taxon>Pseudomonadati</taxon>
        <taxon>Chlamydiota</taxon>
        <taxon>Chlamydiia</taxon>
        <taxon>Parachlamydiales</taxon>
        <taxon>Parachlamydiaceae</taxon>
        <taxon>Candidatus Protochlamydia</taxon>
    </lineage>
</organism>
<feature type="zinc finger region" description="dksA C4-type" evidence="4">
    <location>
        <begin position="108"/>
        <end position="132"/>
    </location>
</feature>
<evidence type="ECO:0000313" key="8">
    <source>
        <dbReference type="Proteomes" id="UP000031465"/>
    </source>
</evidence>
<evidence type="ECO:0000259" key="6">
    <source>
        <dbReference type="Pfam" id="PF01258"/>
    </source>
</evidence>
<accession>A0A0C1H7R2</accession>
<evidence type="ECO:0000256" key="5">
    <source>
        <dbReference type="SAM" id="MobiDB-lite"/>
    </source>
</evidence>